<protein>
    <recommendedName>
        <fullName evidence="5">Lipoprotein</fullName>
    </recommendedName>
</protein>
<evidence type="ECO:0000256" key="1">
    <source>
        <dbReference type="SAM" id="MobiDB-lite"/>
    </source>
</evidence>
<dbReference type="AlphaFoldDB" id="A0A3M8DWE6"/>
<gene>
    <name evidence="3" type="ORF">EDM56_00755</name>
</gene>
<dbReference type="PROSITE" id="PS51257">
    <property type="entry name" value="PROKAR_LIPOPROTEIN"/>
    <property type="match status" value="1"/>
</dbReference>
<dbReference type="Gene3D" id="3.10.450.420">
    <property type="match status" value="1"/>
</dbReference>
<feature type="chain" id="PRO_5039268790" description="Lipoprotein" evidence="2">
    <location>
        <begin position="24"/>
        <end position="209"/>
    </location>
</feature>
<dbReference type="Pfam" id="PF16800">
    <property type="entry name" value="Endopep_inhib"/>
    <property type="match status" value="1"/>
</dbReference>
<organism evidence="3 4">
    <name type="scientific">Brevibacillus fluminis</name>
    <dbReference type="NCBI Taxonomy" id="511487"/>
    <lineage>
        <taxon>Bacteria</taxon>
        <taxon>Bacillati</taxon>
        <taxon>Bacillota</taxon>
        <taxon>Bacilli</taxon>
        <taxon>Bacillales</taxon>
        <taxon>Paenibacillaceae</taxon>
        <taxon>Brevibacillus</taxon>
    </lineage>
</organism>
<sequence>MKKWKLFFVFGLILLLAASGCSGKTPVTPQKPNAGSTHTTKPETPTAEESEKYMQMDEATAVEMTASAIKTYWHVMTGGKPAEDGAPVQTFLVDGMEYRYLGSDLDTMEKLRAYLGQYFTGKAVDAFIEHARIIVQEGRTAQPNADGGSILQWDKATAELAKESENMKQYEMKVPVGEGKEVQFQPVMVEMKREKGKAWLINTPPHELK</sequence>
<reference evidence="3 4" key="1">
    <citation type="submission" date="2018-10" db="EMBL/GenBank/DDBJ databases">
        <title>Phylogenomics of Brevibacillus.</title>
        <authorList>
            <person name="Dunlap C."/>
        </authorList>
    </citation>
    <scope>NUCLEOTIDE SEQUENCE [LARGE SCALE GENOMIC DNA]</scope>
    <source>
        <strain evidence="3 4">JCM 15716</strain>
    </source>
</reference>
<keyword evidence="2" id="KW-0732">Signal</keyword>
<dbReference type="OrthoDB" id="2814503at2"/>
<comment type="caution">
    <text evidence="3">The sequence shown here is derived from an EMBL/GenBank/DDBJ whole genome shotgun (WGS) entry which is preliminary data.</text>
</comment>
<keyword evidence="4" id="KW-1185">Reference proteome</keyword>
<dbReference type="RefSeq" id="WP_122915970.1">
    <property type="nucleotide sequence ID" value="NZ_RHHQ01000003.1"/>
</dbReference>
<evidence type="ECO:0000313" key="3">
    <source>
        <dbReference type="EMBL" id="RNB92264.1"/>
    </source>
</evidence>
<evidence type="ECO:0000313" key="4">
    <source>
        <dbReference type="Proteomes" id="UP000271031"/>
    </source>
</evidence>
<dbReference type="InterPro" id="IPR031841">
    <property type="entry name" value="Endopep_inhib"/>
</dbReference>
<name>A0A3M8DWE6_9BACL</name>
<feature type="compositionally biased region" description="Polar residues" evidence="1">
    <location>
        <begin position="25"/>
        <end position="43"/>
    </location>
</feature>
<accession>A0A3M8DWE6</accession>
<feature type="signal peptide" evidence="2">
    <location>
        <begin position="1"/>
        <end position="23"/>
    </location>
</feature>
<dbReference type="EMBL" id="RHHQ01000003">
    <property type="protein sequence ID" value="RNB92264.1"/>
    <property type="molecule type" value="Genomic_DNA"/>
</dbReference>
<evidence type="ECO:0000256" key="2">
    <source>
        <dbReference type="SAM" id="SignalP"/>
    </source>
</evidence>
<dbReference type="Proteomes" id="UP000271031">
    <property type="component" value="Unassembled WGS sequence"/>
</dbReference>
<dbReference type="InterPro" id="IPR053749">
    <property type="entry name" value="TA_system-associated_sf"/>
</dbReference>
<feature type="region of interest" description="Disordered" evidence="1">
    <location>
        <begin position="23"/>
        <end position="52"/>
    </location>
</feature>
<proteinExistence type="predicted"/>
<evidence type="ECO:0008006" key="5">
    <source>
        <dbReference type="Google" id="ProtNLM"/>
    </source>
</evidence>